<evidence type="ECO:0000313" key="2">
    <source>
        <dbReference type="EMBL" id="ELY52259.1"/>
    </source>
</evidence>
<keyword evidence="1" id="KW-0812">Transmembrane</keyword>
<accession>L9WRZ1</accession>
<reference evidence="2 3" key="1">
    <citation type="journal article" date="2014" name="PLoS Genet.">
        <title>Phylogenetically driven sequencing of extremely halophilic archaea reveals strategies for static and dynamic osmo-response.</title>
        <authorList>
            <person name="Becker E.A."/>
            <person name="Seitzer P.M."/>
            <person name="Tritt A."/>
            <person name="Larsen D."/>
            <person name="Krusor M."/>
            <person name="Yao A.I."/>
            <person name="Wu D."/>
            <person name="Madern D."/>
            <person name="Eisen J.A."/>
            <person name="Darling A.E."/>
            <person name="Facciotti M.T."/>
        </authorList>
    </citation>
    <scope>NUCLEOTIDE SEQUENCE [LARGE SCALE GENOMIC DNA]</scope>
    <source>
        <strain evidence="2 3">JCM 12255</strain>
    </source>
</reference>
<dbReference type="STRING" id="1227499.C493_16464"/>
<keyword evidence="3" id="KW-1185">Reference proteome</keyword>
<feature type="transmembrane region" description="Helical" evidence="1">
    <location>
        <begin position="12"/>
        <end position="34"/>
    </location>
</feature>
<evidence type="ECO:0000313" key="3">
    <source>
        <dbReference type="Proteomes" id="UP000011602"/>
    </source>
</evidence>
<proteinExistence type="predicted"/>
<sequence>MVDVRSDRAISTVPDVALALLLISASVLLLGLYLTAADTNDVDESQPAQLAETLSGSTISAGYDLEAVTDSDHYEDPEGVDERQRTTYGSATGLLAEAAVANATVEGDPVLLYADSFTERVGASVESQFVGTDRRISVIAGWEPYRNASINGTSTAGGSPPPLEDVTTTTMTVSSGMPAVDSAALASRYAATGEIDALAEPIAAAIVRGYFPPERTQLALERQSLDRSVTVAQYLELADRIDCLDELELEADTDSPLERTDARAGDANEILIEGLTEPVADDLASGPIGAELEAIGDDEDELETFFEEAIAPDSVDVTVYTWNP</sequence>
<keyword evidence="1" id="KW-0472">Membrane</keyword>
<dbReference type="Proteomes" id="UP000011602">
    <property type="component" value="Unassembled WGS sequence"/>
</dbReference>
<protein>
    <submittedName>
        <fullName evidence="2">Uncharacterized protein</fullName>
    </submittedName>
</protein>
<dbReference type="AlphaFoldDB" id="L9WRZ1"/>
<evidence type="ECO:0000256" key="1">
    <source>
        <dbReference type="SAM" id="Phobius"/>
    </source>
</evidence>
<dbReference type="EMBL" id="AOHZ01000077">
    <property type="protein sequence ID" value="ELY52259.1"/>
    <property type="molecule type" value="Genomic_DNA"/>
</dbReference>
<dbReference type="Pfam" id="PF23955">
    <property type="entry name" value="DUF7284"/>
    <property type="match status" value="1"/>
</dbReference>
<dbReference type="eggNOG" id="arCOG06291">
    <property type="taxonomic scope" value="Archaea"/>
</dbReference>
<comment type="caution">
    <text evidence="2">The sequence shown here is derived from an EMBL/GenBank/DDBJ whole genome shotgun (WGS) entry which is preliminary data.</text>
</comment>
<gene>
    <name evidence="2" type="ORF">C493_16464</name>
</gene>
<name>L9WRZ1_9EURY</name>
<keyword evidence="1" id="KW-1133">Transmembrane helix</keyword>
<dbReference type="InterPro" id="IPR055708">
    <property type="entry name" value="DUF7284"/>
</dbReference>
<dbReference type="PATRIC" id="fig|1227499.3.peg.3373"/>
<organism evidence="2 3">
    <name type="scientific">Natronolimnohabitans innermongolicus JCM 12255</name>
    <dbReference type="NCBI Taxonomy" id="1227499"/>
    <lineage>
        <taxon>Archaea</taxon>
        <taxon>Methanobacteriati</taxon>
        <taxon>Methanobacteriota</taxon>
        <taxon>Stenosarchaea group</taxon>
        <taxon>Halobacteria</taxon>
        <taxon>Halobacteriales</taxon>
        <taxon>Natrialbaceae</taxon>
        <taxon>Natronolimnohabitans</taxon>
    </lineage>
</organism>